<organism evidence="1 2">
    <name type="scientific">Lentithecium fluviatile CBS 122367</name>
    <dbReference type="NCBI Taxonomy" id="1168545"/>
    <lineage>
        <taxon>Eukaryota</taxon>
        <taxon>Fungi</taxon>
        <taxon>Dikarya</taxon>
        <taxon>Ascomycota</taxon>
        <taxon>Pezizomycotina</taxon>
        <taxon>Dothideomycetes</taxon>
        <taxon>Pleosporomycetidae</taxon>
        <taxon>Pleosporales</taxon>
        <taxon>Massarineae</taxon>
        <taxon>Lentitheciaceae</taxon>
        <taxon>Lentithecium</taxon>
    </lineage>
</organism>
<proteinExistence type="predicted"/>
<gene>
    <name evidence="1" type="ORF">K458DRAFT_415635</name>
</gene>
<dbReference type="AlphaFoldDB" id="A0A6G1JAX4"/>
<dbReference type="EMBL" id="MU005575">
    <property type="protein sequence ID" value="KAF2687380.1"/>
    <property type="molecule type" value="Genomic_DNA"/>
</dbReference>
<accession>A0A6G1JAX4</accession>
<evidence type="ECO:0000313" key="1">
    <source>
        <dbReference type="EMBL" id="KAF2687380.1"/>
    </source>
</evidence>
<reference evidence="1" key="1">
    <citation type="journal article" date="2020" name="Stud. Mycol.">
        <title>101 Dothideomycetes genomes: a test case for predicting lifestyles and emergence of pathogens.</title>
        <authorList>
            <person name="Haridas S."/>
            <person name="Albert R."/>
            <person name="Binder M."/>
            <person name="Bloem J."/>
            <person name="Labutti K."/>
            <person name="Salamov A."/>
            <person name="Andreopoulos B."/>
            <person name="Baker S."/>
            <person name="Barry K."/>
            <person name="Bills G."/>
            <person name="Bluhm B."/>
            <person name="Cannon C."/>
            <person name="Castanera R."/>
            <person name="Culley D."/>
            <person name="Daum C."/>
            <person name="Ezra D."/>
            <person name="Gonzalez J."/>
            <person name="Henrissat B."/>
            <person name="Kuo A."/>
            <person name="Liang C."/>
            <person name="Lipzen A."/>
            <person name="Lutzoni F."/>
            <person name="Magnuson J."/>
            <person name="Mondo S."/>
            <person name="Nolan M."/>
            <person name="Ohm R."/>
            <person name="Pangilinan J."/>
            <person name="Park H.-J."/>
            <person name="Ramirez L."/>
            <person name="Alfaro M."/>
            <person name="Sun H."/>
            <person name="Tritt A."/>
            <person name="Yoshinaga Y."/>
            <person name="Zwiers L.-H."/>
            <person name="Turgeon B."/>
            <person name="Goodwin S."/>
            <person name="Spatafora J."/>
            <person name="Crous P."/>
            <person name="Grigoriev I."/>
        </authorList>
    </citation>
    <scope>NUCLEOTIDE SEQUENCE</scope>
    <source>
        <strain evidence="1">CBS 122367</strain>
    </source>
</reference>
<sequence length="84" mass="9147">MLTCECSPCCAGTLLFPAAVGPTAPRIRLRSTQSRQAYIIQASCSQQPYNRMLLAASLHFLHLNARLMPSLCPSRPVAPALHIL</sequence>
<name>A0A6G1JAX4_9PLEO</name>
<keyword evidence="2" id="KW-1185">Reference proteome</keyword>
<protein>
    <submittedName>
        <fullName evidence="1">Uncharacterized protein</fullName>
    </submittedName>
</protein>
<evidence type="ECO:0000313" key="2">
    <source>
        <dbReference type="Proteomes" id="UP000799291"/>
    </source>
</evidence>
<dbReference type="Proteomes" id="UP000799291">
    <property type="component" value="Unassembled WGS sequence"/>
</dbReference>